<protein>
    <recommendedName>
        <fullName evidence="4">MFS transporter</fullName>
    </recommendedName>
</protein>
<dbReference type="EMBL" id="VUND01000002">
    <property type="protein sequence ID" value="MST60835.1"/>
    <property type="molecule type" value="Genomic_DNA"/>
</dbReference>
<organism evidence="2 3">
    <name type="scientific">Parafannyhessea umbonata</name>
    <dbReference type="NCBI Taxonomy" id="604330"/>
    <lineage>
        <taxon>Bacteria</taxon>
        <taxon>Bacillati</taxon>
        <taxon>Actinomycetota</taxon>
        <taxon>Coriobacteriia</taxon>
        <taxon>Coriobacteriales</taxon>
        <taxon>Atopobiaceae</taxon>
        <taxon>Parafannyhessea</taxon>
    </lineage>
</organism>
<evidence type="ECO:0000256" key="1">
    <source>
        <dbReference type="SAM" id="Phobius"/>
    </source>
</evidence>
<comment type="caution">
    <text evidence="2">The sequence shown here is derived from an EMBL/GenBank/DDBJ whole genome shotgun (WGS) entry which is preliminary data.</text>
</comment>
<evidence type="ECO:0000313" key="2">
    <source>
        <dbReference type="EMBL" id="MST60835.1"/>
    </source>
</evidence>
<dbReference type="RefSeq" id="WP_154541620.1">
    <property type="nucleotide sequence ID" value="NZ_DBFONV010000026.1"/>
</dbReference>
<keyword evidence="1" id="KW-1133">Transmembrane helix</keyword>
<dbReference type="Proteomes" id="UP000434342">
    <property type="component" value="Unassembled WGS sequence"/>
</dbReference>
<gene>
    <name evidence="2" type="ORF">FYJ69_07940</name>
</gene>
<keyword evidence="1" id="KW-0812">Transmembrane</keyword>
<keyword evidence="1" id="KW-0472">Membrane</keyword>
<feature type="transmembrane region" description="Helical" evidence="1">
    <location>
        <begin position="46"/>
        <end position="70"/>
    </location>
</feature>
<proteinExistence type="predicted"/>
<accession>A0A6N7WVH4</accession>
<dbReference type="AlphaFoldDB" id="A0A6N7WVH4"/>
<evidence type="ECO:0000313" key="3">
    <source>
        <dbReference type="Proteomes" id="UP000434342"/>
    </source>
</evidence>
<evidence type="ECO:0008006" key="4">
    <source>
        <dbReference type="Google" id="ProtNLM"/>
    </source>
</evidence>
<feature type="transmembrane region" description="Helical" evidence="1">
    <location>
        <begin position="7"/>
        <end position="26"/>
    </location>
</feature>
<sequence length="118" mass="12595">MKRNKLLLVALILGVAYVVYSLWYWFGGGAAASVGADSASQVGAGLATMLVTPHLVLTVVAVAFNALAYFMGKRAFALVAGILYAVAMVLFLAYFFFVLAQMILCFVAYAKMPKKGEA</sequence>
<reference evidence="2 3" key="1">
    <citation type="submission" date="2019-08" db="EMBL/GenBank/DDBJ databases">
        <title>In-depth cultivation of the pig gut microbiome towards novel bacterial diversity and tailored functional studies.</title>
        <authorList>
            <person name="Wylensek D."/>
            <person name="Hitch T.C.A."/>
            <person name="Clavel T."/>
        </authorList>
    </citation>
    <scope>NUCLEOTIDE SEQUENCE [LARGE SCALE GENOMIC DNA]</scope>
    <source>
        <strain evidence="2 3">WB01_CNA04</strain>
    </source>
</reference>
<name>A0A6N7WVH4_9ACTN</name>
<feature type="transmembrane region" description="Helical" evidence="1">
    <location>
        <begin position="82"/>
        <end position="110"/>
    </location>
</feature>